<sequence>MWTVFAPDQNQLYALYMHRCGAHGVGKPSREMLALLTEDDKAWQSRVTEEAHQRGVKVEDLQEIEGDTVERQRERESVTPLAFHRVFRLTPFIANNERDGSAARIHVGARGLLAILDVVRELPFLEVLDLSNLTSLFLADTYQYDGVKGNDVISALCSIAATHPSLRVIDVRGQPLGTLAAHHFLELLKENTRIQEVHYDTDAVACHLVAAINKQQEKNAATPRQPPKLPQESSDMIRRMPFLDRKTVKEQQLLRRLVESETGIGDVMSEEEVSTFVLYARTMSTTEVITRSRGLLGDGIHLFLLKSGVIRAAAEARGFEMRRGDFFGDTHGDILFSQNLLQEVERGVVYAIPIEHCGALRSVWARRVAAHYSTLKYNTLLQAVDVWTRLRTCCCSVSRVFEGGEEVIAKGDPFKGLFLVVSGVFSVIGCAGARVGGKEFTVGDAFGEEPLLTRRECSSVTIVAGKNESSGENCCLVVEGCAARILFNYLRPVLLTLVSAYSQHEELQPVQK</sequence>
<name>A0A3L6L5H0_9TRYP</name>
<dbReference type="InterPro" id="IPR014710">
    <property type="entry name" value="RmlC-like_jellyroll"/>
</dbReference>
<evidence type="ECO:0000259" key="1">
    <source>
        <dbReference type="PROSITE" id="PS50042"/>
    </source>
</evidence>
<evidence type="ECO:0000313" key="2">
    <source>
        <dbReference type="EMBL" id="RHW70791.1"/>
    </source>
</evidence>
<reference evidence="2" key="1">
    <citation type="submission" date="2018-09" db="EMBL/GenBank/DDBJ databases">
        <title>whole genome sequence of T. equiperdum IVM-t1 strain.</title>
        <authorList>
            <person name="Suganuma K."/>
        </authorList>
    </citation>
    <scope>NUCLEOTIDE SEQUENCE [LARGE SCALE GENOMIC DNA]</scope>
    <source>
        <strain evidence="2">IVM-t1</strain>
    </source>
</reference>
<dbReference type="Gene3D" id="2.60.120.10">
    <property type="entry name" value="Jelly Rolls"/>
    <property type="match status" value="1"/>
</dbReference>
<dbReference type="SUPFAM" id="SSF51206">
    <property type="entry name" value="cAMP-binding domain-like"/>
    <property type="match status" value="1"/>
</dbReference>
<comment type="caution">
    <text evidence="2">The sequence shown here is derived from an EMBL/GenBank/DDBJ whole genome shotgun (WGS) entry which is preliminary data.</text>
</comment>
<dbReference type="Pfam" id="PF00027">
    <property type="entry name" value="cNMP_binding"/>
    <property type="match status" value="1"/>
</dbReference>
<accession>A0A3L6L5H0</accession>
<dbReference type="PROSITE" id="PS50042">
    <property type="entry name" value="CNMP_BINDING_3"/>
    <property type="match status" value="1"/>
</dbReference>
<proteinExistence type="predicted"/>
<organism evidence="2">
    <name type="scientific">Trypanosoma brucei equiperdum</name>
    <dbReference type="NCBI Taxonomy" id="630700"/>
    <lineage>
        <taxon>Eukaryota</taxon>
        <taxon>Discoba</taxon>
        <taxon>Euglenozoa</taxon>
        <taxon>Kinetoplastea</taxon>
        <taxon>Metakinetoplastina</taxon>
        <taxon>Trypanosomatida</taxon>
        <taxon>Trypanosomatidae</taxon>
        <taxon>Trypanosoma</taxon>
    </lineage>
</organism>
<dbReference type="InterPro" id="IPR032675">
    <property type="entry name" value="LRR_dom_sf"/>
</dbReference>
<dbReference type="SUPFAM" id="SSF52047">
    <property type="entry name" value="RNI-like"/>
    <property type="match status" value="1"/>
</dbReference>
<dbReference type="AlphaFoldDB" id="A0A3L6L5H0"/>
<dbReference type="Proteomes" id="UP000266743">
    <property type="component" value="Chromosome 8"/>
</dbReference>
<feature type="domain" description="Cyclic nucleotide-binding" evidence="1">
    <location>
        <begin position="380"/>
        <end position="464"/>
    </location>
</feature>
<protein>
    <submittedName>
        <fullName evidence="2">Cyclic nucleotide-binding domain containing protein</fullName>
    </submittedName>
</protein>
<dbReference type="InterPro" id="IPR000595">
    <property type="entry name" value="cNMP-bd_dom"/>
</dbReference>
<dbReference type="CDD" id="cd00038">
    <property type="entry name" value="CAP_ED"/>
    <property type="match status" value="1"/>
</dbReference>
<dbReference type="InterPro" id="IPR018490">
    <property type="entry name" value="cNMP-bd_dom_sf"/>
</dbReference>
<dbReference type="EMBL" id="QSBY01000008">
    <property type="protein sequence ID" value="RHW70791.1"/>
    <property type="molecule type" value="Genomic_DNA"/>
</dbReference>
<dbReference type="Gene3D" id="3.80.10.10">
    <property type="entry name" value="Ribonuclease Inhibitor"/>
    <property type="match status" value="1"/>
</dbReference>
<gene>
    <name evidence="2" type="ORF">DPX39_080021800</name>
</gene>